<gene>
    <name evidence="3" type="ORF">FC60_GL000733</name>
</gene>
<evidence type="ECO:0000313" key="3">
    <source>
        <dbReference type="EMBL" id="KRM03413.1"/>
    </source>
</evidence>
<feature type="chain" id="PRO_5006412201" description="Lipoprotein" evidence="2">
    <location>
        <begin position="30"/>
        <end position="162"/>
    </location>
</feature>
<dbReference type="EMBL" id="AZFN01000002">
    <property type="protein sequence ID" value="KRM03413.1"/>
    <property type="molecule type" value="Genomic_DNA"/>
</dbReference>
<comment type="caution">
    <text evidence="3">The sequence shown here is derived from an EMBL/GenBank/DDBJ whole genome shotgun (WGS) entry which is preliminary data.</text>
</comment>
<feature type="compositionally biased region" description="Low complexity" evidence="1">
    <location>
        <begin position="37"/>
        <end position="94"/>
    </location>
</feature>
<reference evidence="3 4" key="1">
    <citation type="journal article" date="2015" name="Genome Announc.">
        <title>Expanding the biotechnology potential of lactobacilli through comparative genomics of 213 strains and associated genera.</title>
        <authorList>
            <person name="Sun Z."/>
            <person name="Harris H.M."/>
            <person name="McCann A."/>
            <person name="Guo C."/>
            <person name="Argimon S."/>
            <person name="Zhang W."/>
            <person name="Yang X."/>
            <person name="Jeffery I.B."/>
            <person name="Cooney J.C."/>
            <person name="Kagawa T.F."/>
            <person name="Liu W."/>
            <person name="Song Y."/>
            <person name="Salvetti E."/>
            <person name="Wrobel A."/>
            <person name="Rasinkangas P."/>
            <person name="Parkhill J."/>
            <person name="Rea M.C."/>
            <person name="O'Sullivan O."/>
            <person name="Ritari J."/>
            <person name="Douillard F.P."/>
            <person name="Paul Ross R."/>
            <person name="Yang R."/>
            <person name="Briner A.E."/>
            <person name="Felis G.E."/>
            <person name="de Vos W.M."/>
            <person name="Barrangou R."/>
            <person name="Klaenhammer T.R."/>
            <person name="Caufield P.W."/>
            <person name="Cui Y."/>
            <person name="Zhang H."/>
            <person name="O'Toole P.W."/>
        </authorList>
    </citation>
    <scope>NUCLEOTIDE SEQUENCE [LARGE SCALE GENOMIC DNA]</scope>
    <source>
        <strain evidence="3 4">DSM 16045</strain>
    </source>
</reference>
<evidence type="ECO:0008006" key="5">
    <source>
        <dbReference type="Google" id="ProtNLM"/>
    </source>
</evidence>
<feature type="signal peptide" evidence="2">
    <location>
        <begin position="1"/>
        <end position="29"/>
    </location>
</feature>
<keyword evidence="4" id="KW-1185">Reference proteome</keyword>
<evidence type="ECO:0000313" key="4">
    <source>
        <dbReference type="Proteomes" id="UP000051739"/>
    </source>
</evidence>
<feature type="region of interest" description="Disordered" evidence="1">
    <location>
        <begin position="34"/>
        <end position="94"/>
    </location>
</feature>
<dbReference type="PROSITE" id="PS51257">
    <property type="entry name" value="PROKAR_LIPOPROTEIN"/>
    <property type="match status" value="1"/>
</dbReference>
<proteinExistence type="predicted"/>
<feature type="compositionally biased region" description="Polar residues" evidence="1">
    <location>
        <begin position="145"/>
        <end position="162"/>
    </location>
</feature>
<dbReference type="Proteomes" id="UP000051739">
    <property type="component" value="Unassembled WGS sequence"/>
</dbReference>
<dbReference type="PATRIC" id="fig|1423749.3.peg.737"/>
<accession>A0A0R1VDU4</accession>
<evidence type="ECO:0000256" key="1">
    <source>
        <dbReference type="SAM" id="MobiDB-lite"/>
    </source>
</evidence>
<keyword evidence="2" id="KW-0732">Signal</keyword>
<dbReference type="RefSeq" id="WP_056936618.1">
    <property type="nucleotide sequence ID" value="NZ_AZFN01000002.1"/>
</dbReference>
<protein>
    <recommendedName>
        <fullName evidence="5">Lipoprotein</fullName>
    </recommendedName>
</protein>
<organism evidence="3 4">
    <name type="scientific">Limosilactobacillus gastricus DSM 16045</name>
    <dbReference type="NCBI Taxonomy" id="1423749"/>
    <lineage>
        <taxon>Bacteria</taxon>
        <taxon>Bacillati</taxon>
        <taxon>Bacillota</taxon>
        <taxon>Bacilli</taxon>
        <taxon>Lactobacillales</taxon>
        <taxon>Lactobacillaceae</taxon>
        <taxon>Limosilactobacillus</taxon>
    </lineage>
</organism>
<evidence type="ECO:0000256" key="2">
    <source>
        <dbReference type="SAM" id="SignalP"/>
    </source>
</evidence>
<dbReference type="AlphaFoldDB" id="A0A0R1VDU4"/>
<name>A0A0R1VDU4_9LACO</name>
<feature type="region of interest" description="Disordered" evidence="1">
    <location>
        <begin position="131"/>
        <end position="162"/>
    </location>
</feature>
<sequence>MKTTKKTITSLLVLALTIGLAGCATTNQAVTSHDSNVKTSSVISSSTKAKTAKQASSQSQVSSTSSTTSQSTTATSVNSSATVNNDSSSVANSNVSSDVYNSFVKDSGVSLNQDQSLVAVQNSDGTYQVDVRSTDGDPNIAHLNGTYTYNPSTGSVSENSNQ</sequence>